<evidence type="ECO:0000313" key="18">
    <source>
        <dbReference type="Proteomes" id="UP000315636"/>
    </source>
</evidence>
<feature type="domain" description="Carrier" evidence="14">
    <location>
        <begin position="4463"/>
        <end position="4539"/>
    </location>
</feature>
<feature type="domain" description="Carrier" evidence="14">
    <location>
        <begin position="3196"/>
        <end position="3273"/>
    </location>
</feature>
<dbReference type="Pfam" id="PF00109">
    <property type="entry name" value="ketoacyl-synt"/>
    <property type="match status" value="4"/>
</dbReference>
<evidence type="ECO:0000256" key="11">
    <source>
        <dbReference type="ARBA" id="ARBA00023268"/>
    </source>
</evidence>
<evidence type="ECO:0000256" key="13">
    <source>
        <dbReference type="SAM" id="MobiDB-lite"/>
    </source>
</evidence>
<dbReference type="CDD" id="cd08953">
    <property type="entry name" value="KR_2_SDR_x"/>
    <property type="match status" value="2"/>
</dbReference>
<dbReference type="GO" id="GO:0006633">
    <property type="term" value="P:fatty acid biosynthetic process"/>
    <property type="evidence" value="ECO:0007669"/>
    <property type="project" value="InterPro"/>
</dbReference>
<dbReference type="InterPro" id="IPR014030">
    <property type="entry name" value="Ketoacyl_synth_N"/>
</dbReference>
<dbReference type="SMART" id="SM00826">
    <property type="entry name" value="PKS_DH"/>
    <property type="match status" value="1"/>
</dbReference>
<name>A0A521FF37_9BACL</name>
<dbReference type="InterPro" id="IPR029063">
    <property type="entry name" value="SAM-dependent_MTases_sf"/>
</dbReference>
<comment type="cofactor">
    <cofactor evidence="1">
        <name>pantetheine 4'-phosphate</name>
        <dbReference type="ChEBI" id="CHEBI:47942"/>
    </cofactor>
</comment>
<dbReference type="Gene3D" id="3.10.129.110">
    <property type="entry name" value="Polyketide synthase dehydratase"/>
    <property type="match status" value="1"/>
</dbReference>
<dbReference type="GO" id="GO:0004315">
    <property type="term" value="F:3-oxoacyl-[acyl-carrier-protein] synthase activity"/>
    <property type="evidence" value="ECO:0007669"/>
    <property type="project" value="InterPro"/>
</dbReference>
<feature type="domain" description="PKS/mFAS DH" evidence="16">
    <location>
        <begin position="2472"/>
        <end position="2751"/>
    </location>
</feature>
<accession>A0A521FF37</accession>
<evidence type="ECO:0000256" key="7">
    <source>
        <dbReference type="ARBA" id="ARBA00022553"/>
    </source>
</evidence>
<dbReference type="PANTHER" id="PTHR43775:SF37">
    <property type="entry name" value="SI:DKEY-61P9.11"/>
    <property type="match status" value="1"/>
</dbReference>
<dbReference type="Gene3D" id="3.40.50.150">
    <property type="entry name" value="Vaccinia Virus protein VP39"/>
    <property type="match status" value="1"/>
</dbReference>
<dbReference type="GO" id="GO:0031177">
    <property type="term" value="F:phosphopantetheine binding"/>
    <property type="evidence" value="ECO:0007669"/>
    <property type="project" value="InterPro"/>
</dbReference>
<evidence type="ECO:0000256" key="8">
    <source>
        <dbReference type="ARBA" id="ARBA00022679"/>
    </source>
</evidence>
<evidence type="ECO:0000256" key="1">
    <source>
        <dbReference type="ARBA" id="ARBA00001957"/>
    </source>
</evidence>
<keyword evidence="18" id="KW-1185">Reference proteome</keyword>
<dbReference type="Pfam" id="PF08242">
    <property type="entry name" value="Methyltransf_12"/>
    <property type="match status" value="1"/>
</dbReference>
<dbReference type="PROSITE" id="PS52004">
    <property type="entry name" value="KS3_2"/>
    <property type="match status" value="4"/>
</dbReference>
<dbReference type="UniPathway" id="UPA01003"/>
<evidence type="ECO:0000256" key="5">
    <source>
        <dbReference type="ARBA" id="ARBA00022450"/>
    </source>
</evidence>
<dbReference type="Pfam" id="PF21089">
    <property type="entry name" value="PKS_DH_N"/>
    <property type="match status" value="1"/>
</dbReference>
<feature type="domain" description="Ketosynthase family 3 (KS3)" evidence="15">
    <location>
        <begin position="4568"/>
        <end position="4979"/>
    </location>
</feature>
<dbReference type="InterPro" id="IPR042104">
    <property type="entry name" value="PKS_dehydratase_sf"/>
</dbReference>
<dbReference type="SUPFAM" id="SSF53335">
    <property type="entry name" value="S-adenosyl-L-methionine-dependent methyltransferases"/>
    <property type="match status" value="1"/>
</dbReference>
<evidence type="ECO:0000256" key="2">
    <source>
        <dbReference type="ARBA" id="ARBA00003299"/>
    </source>
</evidence>
<comment type="subcellular location">
    <subcellularLocation>
        <location evidence="3">Cytoplasm</location>
    </subcellularLocation>
</comment>
<dbReference type="InterPro" id="IPR020806">
    <property type="entry name" value="PKS_PP-bd"/>
</dbReference>
<dbReference type="Gene3D" id="3.40.47.10">
    <property type="match status" value="4"/>
</dbReference>
<evidence type="ECO:0000259" key="16">
    <source>
        <dbReference type="PROSITE" id="PS52019"/>
    </source>
</evidence>
<dbReference type="CDD" id="cd02440">
    <property type="entry name" value="AdoMet_MTases"/>
    <property type="match status" value="1"/>
</dbReference>
<dbReference type="Gene3D" id="1.10.1200.10">
    <property type="entry name" value="ACP-like"/>
    <property type="match status" value="5"/>
</dbReference>
<feature type="compositionally biased region" description="Polar residues" evidence="13">
    <location>
        <begin position="836"/>
        <end position="851"/>
    </location>
</feature>
<dbReference type="Pfam" id="PF08659">
    <property type="entry name" value="KR"/>
    <property type="match status" value="3"/>
</dbReference>
<proteinExistence type="predicted"/>
<evidence type="ECO:0000256" key="12">
    <source>
        <dbReference type="PROSITE-ProRule" id="PRU01363"/>
    </source>
</evidence>
<dbReference type="PROSITE" id="PS52019">
    <property type="entry name" value="PKS_MFAS_DH"/>
    <property type="match status" value="1"/>
</dbReference>
<feature type="domain" description="Ketosynthase family 3 (KS3)" evidence="15">
    <location>
        <begin position="1870"/>
        <end position="2283"/>
    </location>
</feature>
<dbReference type="FunFam" id="3.40.47.10:FF:000019">
    <property type="entry name" value="Polyketide synthase type I"/>
    <property type="match status" value="3"/>
</dbReference>
<keyword evidence="9" id="KW-0677">Repeat</keyword>
<dbReference type="PROSITE" id="PS00606">
    <property type="entry name" value="KS3_1"/>
    <property type="match status" value="3"/>
</dbReference>
<feature type="domain" description="Carrier" evidence="14">
    <location>
        <begin position="11"/>
        <end position="88"/>
    </location>
</feature>
<gene>
    <name evidence="17" type="ORF">SAMN06264849_1184</name>
</gene>
<feature type="domain" description="Ketosynthase family 3 (KS3)" evidence="15">
    <location>
        <begin position="3325"/>
        <end position="3762"/>
    </location>
</feature>
<dbReference type="FunFam" id="1.10.1200.10:FF:000019">
    <property type="entry name" value="Phenolpthiocerol synthesis type-I polyketide synthase PPSA"/>
    <property type="match status" value="1"/>
</dbReference>
<dbReference type="PANTHER" id="PTHR43775">
    <property type="entry name" value="FATTY ACID SYNTHASE"/>
    <property type="match status" value="1"/>
</dbReference>
<keyword evidence="7" id="KW-0597">Phosphoprotein</keyword>
<dbReference type="Pfam" id="PF00550">
    <property type="entry name" value="PP-binding"/>
    <property type="match status" value="5"/>
</dbReference>
<dbReference type="SMART" id="SM00823">
    <property type="entry name" value="PKS_PP"/>
    <property type="match status" value="5"/>
</dbReference>
<dbReference type="SMART" id="SM00825">
    <property type="entry name" value="PKS_KS"/>
    <property type="match status" value="4"/>
</dbReference>
<dbReference type="InterPro" id="IPR006162">
    <property type="entry name" value="Ppantetheine_attach_site"/>
</dbReference>
<dbReference type="InterPro" id="IPR013968">
    <property type="entry name" value="PKS_KR"/>
</dbReference>
<evidence type="ECO:0000313" key="17">
    <source>
        <dbReference type="EMBL" id="SMO94816.1"/>
    </source>
</evidence>
<dbReference type="Pfam" id="PF02801">
    <property type="entry name" value="Ketoacyl-synt_C"/>
    <property type="match status" value="4"/>
</dbReference>
<dbReference type="CDD" id="cd00833">
    <property type="entry name" value="PKS"/>
    <property type="match status" value="4"/>
</dbReference>
<sequence>MKQMAQLFSSAPMVEPLQQLREILADMLHIETADISADAEWFELGLDQVLLTQLADHLHQHYHLELTPAQIIEQGTLKGLASYISQHGNDVQKAPVLYPKTDQLGIMTVDYLKKCLSSVLQMPVERLDADAPLEHYGIDSVMIMKLTRQLEVHLGRLSKTLFFEYQTIQALADYLVQAHSHKLIKLFGIEETAAARSYDRQPSLSLKEKEKSIPQQIETSSLAQEDGIAVIGLTGRYPGAQDIKQFWENLQAGKDSITEISPDRWDYRLYFDEDEREPGKTNSKWGGFIEGVDQFDPLFFNISPREAEVLDPQERLFLECVYETLEDAGYSPEALRSNGAVGVFVGAMYEEYPLYGAQEQAKGHGLVLGSNLSAIANRVSYFFNLTGPSMVVNTMCSSSLTSLHLACQSIVRGECELAIAGGVNLSIHPNKYLLLGQGNFASSNGRCQSFGQGGDGYVPGEGVGSVLLKPLAQAIRDRDHIYGVVKGTAVNHGGKTNGYTVPNPHAQAKVIGQALAQANVHPRTLTYLEAHGTGTALGDPIEITGLKKAFDAYTSDRQFCAIGSVKSNIGHCEGAAGIAGLTKVLLQMKHKKRVPSLHAQVLNPHIDFDQTPFKVQQSLEEWERPVVDLNGEEKEYPRRAGISAFGAGGSNAHVVVEEYMQEKAVDHQEVHPLHPALIVLSAKDTTALQQRAERLLAAIESFHDRDLRDVAFTLQVGREAMEERLAFTAVTMGELKEKLNAFLADRESNGMFRGAAQSGKAVLSTMSADDDMKAIMETWLQKGKYDPLLQLWVKGLQVDWNLLYPNGTPCRVSLPTYPFARQTCWFSGTEEGGDQPTATPSPKEASNPSPSSVAGCMYLPVWEEAPAITPEQLQHQQVLIVYEKSAAALKEAIMDYYQTVPSMPRVIQICLGDTTRQRANDHWECDIHDDTAFNRCLADCRAIDGLYYLAEHAPVDDPLHPQDVRQSQMRNEVPLLRLLKGLDDSQPVDKPIDCYILTLDNYTLGEHPVNPYGGGVTGLVYAAAQGNHRLRMRNLDLSLRDIQGDKADLIKKVVSEPPSHRGEVIKLKQGRRYQQVFYEMDDVRQLKTQGIREKGVYVIVGGSGTIGQIVTRYLTADYGAQVVWIGRTSEDDPAIQAKMAAFQGSSGSLSYIQADVTDEAQMKRAVQRIKAQYHTIHGAIFSGVVFSFENAIRQTTEAEFLDILSVKTVGSLSFYSAFANEDLDFMLYFSSGQAYAFSGASQFSAYAAGVTFADAWVRSLKNRSRFPVGSVNWGFWQSSVAGTFLEDRTSTLEDREGFDCFVHSVDLLTKGLLEQSLSLKPTPALKEMMKVQPGRVTAYPPTTEPMLHSFSAKWPDRVYQGDRQEGNRLVAQMEAKVADLLFVQLSRLGLPLKGTTVNIADIINNSGITAKYRRWLSECLRILADGGYIHYKGSQVTTVVDAEPLEAIWKEWQATVSEYTNQPDWQVQTMLLDACLRKLPDILTGRVLATDVLFANSSMQSVEGIYKDNAIADYYNHTLADVVEAYIQRRIAEHPLERIRIIEAGAGTGGTSEVVLKRIKEYASHVDYVYTDISKSFLLFAEEQYGAAYPNLTFQTWNVEQPLSAQGIADGSYDILIASNVLHATQTIRHTLQRVKAALKPNGWILLNEMTQKNLFATVTFGLLEGWWLFQDDHLRIEGSPLIADSTWQRVMEEEGFRQISFLGEQGPNNSQRIIVAESDGWIRLPVAQEVQREEEPMASIDMPQAVAKVDRSDDQQLADYVKDTMVEQLAIALKVSKDRISPDVAFSEYGVDSILGVAFVNQLNEVLQIDLNSAILFDYTSVHRLAQYIADVYQAHILVQLHDGSPRQEAPQEPIQVSTVKPKPAQTSNEAIAVVGMSGQFPDAPDVPTFWDHLQKGHDGVHELPASYLDQAQYYDKVKQPGKTYCKWGGILAEKNAFDPLFFNISPREAASMSPHQRLILQESWKALEDAGYNPKKLAEAPVGVFIGAEPANYYHESFTGSSDAIVASRLSYYLNLMGPALVVNTGCSSSAAAIHLACESLRRGESTMAIAGGVYAKLDTTSLVALSGIDMISPTGKCLTFDEKADGTVLSEGVGIVVLKTLQQAEADGDSIYGVIAGSGMNQDGASNGLTAPNGLAQERLLMDVYERHDIHPGDISYVEAHGTGTKLGDPIEMNALIRTFRRFTPKKHYCAIGSTKSSIGHTGAAAGVIGLMRVLLSMAHRQIPSLINFDTLNPLIDLQHSPFYINTETVEWVPPQDQPLLAAVNSFGHSGTNVHLVVQEYQPSQVKAYKEEGPMIIPLSARKRDRLQAYAESLLTFLNQKEQEGQLHHLQLPSLAYTLQTGREAMTERVVFLVNEMDELISALTDFCAGKTHAGTWQGQQQKGTGSTGLLDRDDEDRKKAIIEWAAKGKLTKVAQAWVQGVDVDWDVLYGDEKPLRIHLPAYPFAKKHYDRWEKMEKETEATQRTSLHPLLQENTSNLQGTQFHSTFTGNECFLKDHLVQQKRMMPGTAYLEMARAAMEQVAQPGERTICLKKMVWLKPFFVDNGPQRMRVTLSATPDGEIAYDMRHDASDDIIHRGRAVFHQAEEIPMLDIPTLKQVCDRRVCSRNEAYQAYQAAGLTYGPSHRGIEALYIGADQVLARLELPQEAQPTLSDFIWHPGLLDSALQAALGLMGTEGNPSPRIPFALEEAVIYGPCAPRMWAVIRYSEGSKAGDAVFKLDMDLCDETGRLCARLKDFSLRSLDRGQVTQEADTLLLAPTWHEQLADRKKEKIPDEQSLVLFCGFEQALMTAMEESLQGIDYRWLQSEKDGIAVRYMDYAEQVFKVWQSMVQTHPKQRQRLQLVIPAVDDQRSLKGLAAVLKTGQLEHPYIFGQLIEVDGLTDIGVVLEENRDCQDQHIRYSQGRRWVLGWDDMTQQTTTDALPFKESGTYLITGGAGGLGLLFAKEIANQVDRATVVLVGRSPLGHAQQAALETIHNIRVVYQCADVTDGNAVETLISHIQQQYGAIQGIIHSAGVVQDSLIRHKTKAELQAVMAPKVEGLIQLDQATQYMPLDFFLCFSSGSAVWGSIGQADYAAANAFMDHYMYWRSCLVAEKRRNGRTLSINWPFWKNGGMKIDASTEQMMRGQLGLIPLLDEAGMQAFYRAFALEKAQVLVMAGDAERIRQRMITPPTEPETVQIQKGTSIHQAPASNNLREQIEGALFDVVAQLIHVQMDELDAHTGLDEYGFDSITFSELANQLNQRYQLELMPTIFFEHNTLHDLANYLSHSYHTILAPHFEPEETAERPPLPALAEQAANPPRSSDEKVELVATNPQTRQRQENNNIAIVGISGRFPGAQDLDDFWENLVAGKDCITEIPSDRWDWRDYDGDPAKEANKTNVKWGGFIDGVDQFDPLFFGISPRQAELMDPQQRLLMMYAWKAIEDAGYAPQRLSGTKTGIFVGMGYSGYGGVIKKADTALEGHSATGMAAAMGPNRMSYFLNIHGPSEPIDTACSSSLVAIDRAVNAIQNGYCDAAIAGGVNLMLTPELHISFSKANMLAEDGRCKTFSDKANGYVRGEGIGMIFLKKLEDAERARDHIYGVIKGTAVNHGGRANSLTAPNPKAQRDLLVDAYQKAGIDPRTITYIEAHGTGTELGDPIEINGLKDAFAHLYAATGEPTVRDAHCGLGSIKSNIGHLELAAGIASVIKLLLQLKYKKLVKSLHADRINPYIQLKESPFYIVQSNRDWTALKDRRGEEVPRRAGVSSFGFGGVNAHVVIEEYLPSKKGSSAEDALPQAPAIILLSAKNDSRLQEQVKNLWLAIHNGDYGDEVLADLAYTLQVGRDAMEERLGLLVTSIQELREKLKDYLDGKQGIAGLYRAQAVKQKGPMAALQADDDFQGTLTRWWHKGKYNQLVRMWVHGMPIDWEALYTSKRPKRISLPTYPFARERYWIRGTEGVQVAAEPVAAMEKRILRKTWRPDPVQGEYKPLTGTLIVFATIPTLQLIEPMSADHPDLHIVPVVHGDVTDRGLATDFYSPEAGEALYHQLKETVAGLAFQGMIDLTAYDAEYEQDTRMEWGKIAFLQHLIAHHRHTGWKVMQVTYRLQRWQMAQPTLQGARLAGLYRMLGAEYQQTPFITMDTDCTADEPQCLWGQVRETFHHQTGITEVCYRQGQRFSPEMMEVSKPDVSVITNFGEEDVILITGGSQGIGAQIAERIVRQGAKHLVIMGREVLPDQSMWSEVIAKEGNSSRAHKIRRLKSLVDQGVQVHYDHTPLTDFEGLKQMVNNIHQQMGPITGVFHCAGVKGENPAFIKKTIREMQAVCEPKITGLTQLHQVLADEPLAFFLLFSSVASGFPRLAAGQSDYAMANGYLDFYAAYQAGQGHTCFQAIQWPAWKETGMAVGGMETPAYAMSGLQSHSTADGLHLMEIVRQLHEPVCMPCVIDPVRFTPDELLRVKRPVSQHPTVTRKEVAHQEEGRTVLAERAGVVEWLKLLFQKELKLTKTLDEHTSFAEYGVDSIIIAQIVQTMQERIGETLPPSLLLEHNTIVALADYLIEHHGTAFQKKADKEVNVSSKPPVTDKVVPQQQDEIAVVGIASRFPDAPTKEAYWKLLKQGKSAIRPVPKSRWIAKNGRQDYGGWIAGVDQFDPDFFQIHPDDAAIMDPQARLLLEESLKTIYDAGYDHRDLRGQAVGVYIGGRSQPVAPVDRILQSANPILGMGQNYLAANISQFFDFRGPSLVVDTACSSGMTGLSLAADALRAGRIDMALVGAVSLLLSPMAHDAFAARNILSQNGRFEIFDKQSTGEVLGEGVGVVMVKRLSDAIRDGNSIYGVVKGIAVNNDGRTLGPGSPSLQAQKQVMKEALVQSGKQPHEIGYIEVNGGGTPIMDTIEIKALSEAYDLTDQDLGTVYLGATKPHIGHLLLASGMASFIRCLLSVYHGEIPPFLSAKAPFDHYDFNRSRIQFNREPVAWPMPANQERTAALSSFPDGGTNYHVIIESFPSGKDVRLSPKAPPVLQHRQITGVDCEGEKAKQDDVRPVRNVWGEIR</sequence>
<evidence type="ECO:0000259" key="14">
    <source>
        <dbReference type="PROSITE" id="PS50075"/>
    </source>
</evidence>
<dbReference type="Gene3D" id="1.10.1240.100">
    <property type="match status" value="3"/>
</dbReference>
<dbReference type="InterPro" id="IPR020841">
    <property type="entry name" value="PKS_Beta-ketoAc_synthase_dom"/>
</dbReference>
<reference evidence="17 18" key="1">
    <citation type="submission" date="2017-05" db="EMBL/GenBank/DDBJ databases">
        <authorList>
            <person name="Varghese N."/>
            <person name="Submissions S."/>
        </authorList>
    </citation>
    <scope>NUCLEOTIDE SEQUENCE [LARGE SCALE GENOMIC DNA]</scope>
    <source>
        <strain evidence="17 18">DSM 45474</strain>
    </source>
</reference>
<dbReference type="InterPro" id="IPR049552">
    <property type="entry name" value="PKS_DH_N"/>
</dbReference>
<dbReference type="GO" id="GO:0005886">
    <property type="term" value="C:plasma membrane"/>
    <property type="evidence" value="ECO:0007669"/>
    <property type="project" value="TreeGrafter"/>
</dbReference>
<dbReference type="InterPro" id="IPR036291">
    <property type="entry name" value="NAD(P)-bd_dom_sf"/>
</dbReference>
<comment type="pathway">
    <text evidence="4">Antibiotic biosynthesis; bacillaene biosynthesis.</text>
</comment>
<dbReference type="GO" id="GO:0004312">
    <property type="term" value="F:fatty acid synthase activity"/>
    <property type="evidence" value="ECO:0007669"/>
    <property type="project" value="TreeGrafter"/>
</dbReference>
<evidence type="ECO:0000256" key="10">
    <source>
        <dbReference type="ARBA" id="ARBA00022857"/>
    </source>
</evidence>
<feature type="domain" description="Ketosynthase family 3 (KS3)" evidence="15">
    <location>
        <begin position="225"/>
        <end position="658"/>
    </location>
</feature>
<protein>
    <submittedName>
        <fullName evidence="17">Acyl transferase domain-containing protein</fullName>
    </submittedName>
</protein>
<keyword evidence="11" id="KW-0511">Multifunctional enzyme</keyword>
<evidence type="ECO:0000256" key="6">
    <source>
        <dbReference type="ARBA" id="ARBA00022490"/>
    </source>
</evidence>
<feature type="active site" description="Proton acceptor; for dehydratase activity" evidence="12">
    <location>
        <position position="2501"/>
    </location>
</feature>
<dbReference type="InterPro" id="IPR018201">
    <property type="entry name" value="Ketoacyl_synth_AS"/>
</dbReference>
<dbReference type="InterPro" id="IPR036736">
    <property type="entry name" value="ACP-like_sf"/>
</dbReference>
<dbReference type="Pfam" id="PF14765">
    <property type="entry name" value="PS-DH"/>
    <property type="match status" value="1"/>
</dbReference>
<feature type="region of interest" description="C-terminal hotdog fold" evidence="12">
    <location>
        <begin position="2604"/>
        <end position="2751"/>
    </location>
</feature>
<keyword evidence="10" id="KW-0521">NADP</keyword>
<dbReference type="GO" id="GO:0071770">
    <property type="term" value="P:DIM/DIP cell wall layer assembly"/>
    <property type="evidence" value="ECO:0007669"/>
    <property type="project" value="TreeGrafter"/>
</dbReference>
<feature type="region of interest" description="Disordered" evidence="13">
    <location>
        <begin position="828"/>
        <end position="851"/>
    </location>
</feature>
<comment type="function">
    <text evidence="2">Involved in some intermediate steps for the synthesis of the antibiotic polyketide bacillaene which is involved in secondary metabolism.</text>
</comment>
<dbReference type="SUPFAM" id="SSF51735">
    <property type="entry name" value="NAD(P)-binding Rossmann-fold domains"/>
    <property type="match status" value="3"/>
</dbReference>
<dbReference type="PROSITE" id="PS00012">
    <property type="entry name" value="PHOSPHOPANTETHEINE"/>
    <property type="match status" value="2"/>
</dbReference>
<dbReference type="Gene3D" id="3.40.50.720">
    <property type="entry name" value="NAD(P)-binding Rossmann-like Domain"/>
    <property type="match status" value="3"/>
</dbReference>
<evidence type="ECO:0000256" key="9">
    <source>
        <dbReference type="ARBA" id="ARBA00022737"/>
    </source>
</evidence>
<dbReference type="GO" id="GO:0005737">
    <property type="term" value="C:cytoplasm"/>
    <property type="evidence" value="ECO:0007669"/>
    <property type="project" value="UniProtKB-SubCell"/>
</dbReference>
<dbReference type="InterPro" id="IPR054514">
    <property type="entry name" value="RhiE-like_linker"/>
</dbReference>
<dbReference type="InterPro" id="IPR020807">
    <property type="entry name" value="PKS_DH"/>
</dbReference>
<keyword evidence="8 17" id="KW-0808">Transferase</keyword>
<evidence type="ECO:0000259" key="15">
    <source>
        <dbReference type="PROSITE" id="PS52004"/>
    </source>
</evidence>
<dbReference type="InterPro" id="IPR049551">
    <property type="entry name" value="PKS_DH_C"/>
</dbReference>
<feature type="region of interest" description="N-terminal hotdog fold" evidence="12">
    <location>
        <begin position="2472"/>
        <end position="2591"/>
    </location>
</feature>
<dbReference type="SMART" id="SM00822">
    <property type="entry name" value="PKS_KR"/>
    <property type="match status" value="3"/>
</dbReference>
<dbReference type="SMART" id="SM01294">
    <property type="entry name" value="PKS_PP_betabranch"/>
    <property type="match status" value="5"/>
</dbReference>
<dbReference type="InterPro" id="IPR057326">
    <property type="entry name" value="KR_dom"/>
</dbReference>
<keyword evidence="5" id="KW-0596">Phosphopantetheine</keyword>
<feature type="domain" description="Carrier" evidence="14">
    <location>
        <begin position="1756"/>
        <end position="1834"/>
    </location>
</feature>
<dbReference type="EMBL" id="FXTI01000018">
    <property type="protein sequence ID" value="SMO94816.1"/>
    <property type="molecule type" value="Genomic_DNA"/>
</dbReference>
<dbReference type="InterPro" id="IPR013217">
    <property type="entry name" value="Methyltransf_12"/>
</dbReference>
<dbReference type="Proteomes" id="UP000315636">
    <property type="component" value="Unassembled WGS sequence"/>
</dbReference>
<feature type="active site" description="Proton donor; for dehydratase activity" evidence="12">
    <location>
        <position position="2666"/>
    </location>
</feature>
<feature type="domain" description="Carrier" evidence="14">
    <location>
        <begin position="106"/>
        <end position="179"/>
    </location>
</feature>
<dbReference type="InterPro" id="IPR014031">
    <property type="entry name" value="Ketoacyl_synth_C"/>
</dbReference>
<evidence type="ECO:0000256" key="3">
    <source>
        <dbReference type="ARBA" id="ARBA00004496"/>
    </source>
</evidence>
<dbReference type="PROSITE" id="PS50075">
    <property type="entry name" value="CARRIER"/>
    <property type="match status" value="5"/>
</dbReference>
<dbReference type="SUPFAM" id="SSF47336">
    <property type="entry name" value="ACP-like"/>
    <property type="match status" value="5"/>
</dbReference>
<dbReference type="InterPro" id="IPR009081">
    <property type="entry name" value="PP-bd_ACP"/>
</dbReference>
<dbReference type="InterPro" id="IPR049900">
    <property type="entry name" value="PKS_mFAS_DH"/>
</dbReference>
<evidence type="ECO:0000256" key="4">
    <source>
        <dbReference type="ARBA" id="ARBA00004789"/>
    </source>
</evidence>
<dbReference type="Pfam" id="PF22336">
    <property type="entry name" value="RhiE-like_linker"/>
    <property type="match status" value="3"/>
</dbReference>
<keyword evidence="6" id="KW-0963">Cytoplasm</keyword>
<organism evidence="17 18">
    <name type="scientific">Melghirimyces algeriensis</name>
    <dbReference type="NCBI Taxonomy" id="910412"/>
    <lineage>
        <taxon>Bacteria</taxon>
        <taxon>Bacillati</taxon>
        <taxon>Bacillota</taxon>
        <taxon>Bacilli</taxon>
        <taxon>Bacillales</taxon>
        <taxon>Thermoactinomycetaceae</taxon>
        <taxon>Melghirimyces</taxon>
    </lineage>
</organism>
<dbReference type="RefSeq" id="WP_185956388.1">
    <property type="nucleotide sequence ID" value="NZ_FXTI01000018.1"/>
</dbReference>
<dbReference type="InterPro" id="IPR050091">
    <property type="entry name" value="PKS_NRPS_Biosynth_Enz"/>
</dbReference>
<dbReference type="SUPFAM" id="SSF53901">
    <property type="entry name" value="Thiolase-like"/>
    <property type="match status" value="4"/>
</dbReference>
<dbReference type="InterPro" id="IPR016039">
    <property type="entry name" value="Thiolase-like"/>
</dbReference>